<evidence type="ECO:0000259" key="3">
    <source>
        <dbReference type="Pfam" id="PF13359"/>
    </source>
</evidence>
<keyword evidence="4" id="KW-1185">Reference proteome</keyword>
<gene>
    <name evidence="5" type="primary">LOC107274471</name>
</gene>
<dbReference type="GeneID" id="107274471"/>
<evidence type="ECO:0000313" key="4">
    <source>
        <dbReference type="Proteomes" id="UP000694920"/>
    </source>
</evidence>
<accession>A0AAJ7W7P0</accession>
<evidence type="ECO:0000256" key="2">
    <source>
        <dbReference type="ARBA" id="ARBA00022723"/>
    </source>
</evidence>
<protein>
    <submittedName>
        <fullName evidence="5">Uncharacterized protein LOC107274471 isoform X2</fullName>
    </submittedName>
</protein>
<dbReference type="GO" id="GO:0046872">
    <property type="term" value="F:metal ion binding"/>
    <property type="evidence" value="ECO:0007669"/>
    <property type="project" value="UniProtKB-KW"/>
</dbReference>
<name>A0AAJ7W7P0_CEPCN</name>
<keyword evidence="2" id="KW-0479">Metal-binding</keyword>
<organism evidence="4 5">
    <name type="scientific">Cephus cinctus</name>
    <name type="common">Wheat stem sawfly</name>
    <dbReference type="NCBI Taxonomy" id="211228"/>
    <lineage>
        <taxon>Eukaryota</taxon>
        <taxon>Metazoa</taxon>
        <taxon>Ecdysozoa</taxon>
        <taxon>Arthropoda</taxon>
        <taxon>Hexapoda</taxon>
        <taxon>Insecta</taxon>
        <taxon>Pterygota</taxon>
        <taxon>Neoptera</taxon>
        <taxon>Endopterygota</taxon>
        <taxon>Hymenoptera</taxon>
        <taxon>Cephoidea</taxon>
        <taxon>Cephidae</taxon>
        <taxon>Cephus</taxon>
    </lineage>
</organism>
<dbReference type="Pfam" id="PF13359">
    <property type="entry name" value="DDE_Tnp_4"/>
    <property type="match status" value="1"/>
</dbReference>
<reference evidence="5" key="1">
    <citation type="submission" date="2025-08" db="UniProtKB">
        <authorList>
            <consortium name="RefSeq"/>
        </authorList>
    </citation>
    <scope>IDENTIFICATION</scope>
</reference>
<evidence type="ECO:0000313" key="5">
    <source>
        <dbReference type="RefSeq" id="XP_024947633.1"/>
    </source>
</evidence>
<proteinExistence type="predicted"/>
<feature type="domain" description="DDE Tnp4" evidence="3">
    <location>
        <begin position="13"/>
        <end position="69"/>
    </location>
</feature>
<evidence type="ECO:0000256" key="1">
    <source>
        <dbReference type="ARBA" id="ARBA00001968"/>
    </source>
</evidence>
<dbReference type="InterPro" id="IPR027806">
    <property type="entry name" value="HARBI1_dom"/>
</dbReference>
<comment type="cofactor">
    <cofactor evidence="1">
        <name>a divalent metal cation</name>
        <dbReference type="ChEBI" id="CHEBI:60240"/>
    </cofactor>
</comment>
<dbReference type="AlphaFoldDB" id="A0AAJ7W7P0"/>
<dbReference type="Proteomes" id="UP000694920">
    <property type="component" value="Unplaced"/>
</dbReference>
<dbReference type="RefSeq" id="XP_024947633.1">
    <property type="nucleotide sequence ID" value="XM_025091865.1"/>
</dbReference>
<sequence>MVVRSVTLVRDGEETELFRNRKCYFSINVQVVSNANMEITDIVARWQEFVHDSTIFNNSRFCATFEQGHCGDAILLGCKSPESSRHFIIRIISNRRNSRTFTRRLNCA</sequence>